<evidence type="ECO:0000313" key="1">
    <source>
        <dbReference type="EMBL" id="CBA71769.1"/>
    </source>
</evidence>
<dbReference type="RefSeq" id="WP_026823547.1">
    <property type="nucleotide sequence ID" value="NZ_CP038613.1"/>
</dbReference>
<protein>
    <submittedName>
        <fullName evidence="1">Uncharacterized protein</fullName>
    </submittedName>
</protein>
<dbReference type="EMBL" id="CP123504">
    <property type="protein sequence ID" value="WGM01216.1"/>
    <property type="molecule type" value="Genomic_DNA"/>
</dbReference>
<dbReference type="Proteomes" id="UP001177592">
    <property type="component" value="Chromosome"/>
</dbReference>
<dbReference type="Proteomes" id="UP000295134">
    <property type="component" value="Chromosome"/>
</dbReference>
<dbReference type="EMBL" id="CP123523">
    <property type="protein sequence ID" value="WGM05402.1"/>
    <property type="molecule type" value="Genomic_DNA"/>
</dbReference>
<dbReference type="EMBL" id="CP038613">
    <property type="protein sequence ID" value="QBY45218.1"/>
    <property type="molecule type" value="Genomic_DNA"/>
</dbReference>
<dbReference type="Proteomes" id="UP001177595">
    <property type="component" value="Chromosome"/>
</dbReference>
<reference evidence="2 5" key="2">
    <citation type="submission" date="2019-03" db="EMBL/GenBank/DDBJ databases">
        <title>Long-read sequencing reveals hyperdense prophage content in a complex bacterial symbiont genome.</title>
        <authorList>
            <person name="Frost C.L."/>
            <person name="Siozios S."/>
            <person name="Nadal-Jimenez P."/>
            <person name="Brockhurst M.A."/>
            <person name="King K.C."/>
            <person name="Darby A.C."/>
            <person name="Hurst G.D.D."/>
        </authorList>
    </citation>
    <scope>NUCLEOTIDE SEQUENCE [LARGE SCALE GENOMIC DNA]</scope>
    <source>
        <strain evidence="2 5">FIN</strain>
    </source>
</reference>
<evidence type="ECO:0000313" key="3">
    <source>
        <dbReference type="EMBL" id="WGM01216.1"/>
    </source>
</evidence>
<dbReference type="AlphaFoldDB" id="D2TWL4"/>
<name>D2TWL4_9GAMM</name>
<accession>D2TWL4</accession>
<dbReference type="GeneID" id="96878704"/>
<evidence type="ECO:0000313" key="6">
    <source>
        <dbReference type="Proteomes" id="UP001177592"/>
    </source>
</evidence>
<proteinExistence type="predicted"/>
<dbReference type="KEGG" id="ans:ArsFIN_38150"/>
<evidence type="ECO:0000313" key="2">
    <source>
        <dbReference type="EMBL" id="QBY45218.1"/>
    </source>
</evidence>
<organism evidence="1">
    <name type="scientific">Arsenophonus nasoniae</name>
    <name type="common">son-killer infecting Nasonia vitripennis</name>
    <dbReference type="NCBI Taxonomy" id="638"/>
    <lineage>
        <taxon>Bacteria</taxon>
        <taxon>Pseudomonadati</taxon>
        <taxon>Pseudomonadota</taxon>
        <taxon>Gammaproteobacteria</taxon>
        <taxon>Enterobacterales</taxon>
        <taxon>Morganellaceae</taxon>
        <taxon>Arsenophonus</taxon>
    </lineage>
</organism>
<dbReference type="EMBL" id="FN545159">
    <property type="protein sequence ID" value="CBA71769.1"/>
    <property type="molecule type" value="Genomic_DNA"/>
</dbReference>
<reference evidence="3" key="3">
    <citation type="submission" date="2023-04" db="EMBL/GenBank/DDBJ databases">
        <title>Genome dynamics across the evolutionary transition to endosymbiosis.</title>
        <authorList>
            <person name="Siozios S."/>
            <person name="Nadal-Jimenez P."/>
            <person name="Azagi T."/>
            <person name="Sprong H."/>
            <person name="Frost C.L."/>
            <person name="Parratt S.R."/>
            <person name="Taylor G."/>
            <person name="Brettell L."/>
            <person name="Lew K.C."/>
            <person name="Croft L."/>
            <person name="King K.C."/>
            <person name="Brockhurst M.A."/>
            <person name="Hypsa V."/>
            <person name="Novakova E."/>
            <person name="Darby A.C."/>
            <person name="Hurst G.D.D."/>
        </authorList>
    </citation>
    <scope>NUCLEOTIDE SEQUENCE</scope>
    <source>
        <strain evidence="4">ANv_CAN</strain>
        <strain evidence="3">APv</strain>
    </source>
</reference>
<reference evidence="1" key="1">
    <citation type="journal article" date="2010" name="Insect Mol. Biol.">
        <title>The draft genome sequence of Arsenophonus nasoniae, son-killer bacterium of Nasonia vitripennis, reveals genes associated with virulence and symbiosis.</title>
        <authorList>
            <person name="Wilkes T."/>
            <person name="Darby A.C."/>
            <person name="Choi J."/>
            <person name="Colborne J.K."/>
            <person name="Werren J.H."/>
            <person name="Hurst G.D.D."/>
        </authorList>
    </citation>
    <scope>NUCLEOTIDE SEQUENCE</scope>
</reference>
<sequence length="144" mass="15930">MHNILILYSTAAGPSIRLISAGGKAPNGPIDEAISYKKQREYDEIVVLLDTDIAWTEEKINEAKDNNIELVGSEPCLEGLLLKILDKSVPDKSKKCKTQLQNMLPGKSTESRSYASLFPKELLDKVRNKVKPLGTLISYISGEK</sequence>
<evidence type="ECO:0000313" key="5">
    <source>
        <dbReference type="Proteomes" id="UP000295134"/>
    </source>
</evidence>
<evidence type="ECO:0000313" key="4">
    <source>
        <dbReference type="EMBL" id="WGM05402.1"/>
    </source>
</evidence>
<keyword evidence="6" id="KW-1185">Reference proteome</keyword>
<gene>
    <name evidence="1" type="ORF">ARN_04480</name>
    <name evidence="2" type="ORF">ArsFIN_38150</name>
    <name evidence="3" type="ORF">QE210_15550</name>
    <name evidence="4" type="ORF">QE258_18165</name>
</gene>